<keyword evidence="2" id="KW-1185">Reference proteome</keyword>
<comment type="caution">
    <text evidence="1">The sequence shown here is derived from an EMBL/GenBank/DDBJ whole genome shotgun (WGS) entry which is preliminary data.</text>
</comment>
<dbReference type="EMBL" id="PQXO01000043">
    <property type="protein sequence ID" value="TGO91009.1"/>
    <property type="molecule type" value="Genomic_DNA"/>
</dbReference>
<reference evidence="1 2" key="1">
    <citation type="submission" date="2017-12" db="EMBL/GenBank/DDBJ databases">
        <title>Comparative genomics of Botrytis spp.</title>
        <authorList>
            <person name="Valero-Jimenez C.A."/>
            <person name="Tapia P."/>
            <person name="Veloso J."/>
            <person name="Silva-Moreno E."/>
            <person name="Staats M."/>
            <person name="Valdes J.H."/>
            <person name="Van Kan J.A.L."/>
        </authorList>
    </citation>
    <scope>NUCLEOTIDE SEQUENCE [LARGE SCALE GENOMIC DNA]</scope>
    <source>
        <strain evidence="1 2">MUCL3349</strain>
    </source>
</reference>
<evidence type="ECO:0000313" key="2">
    <source>
        <dbReference type="Proteomes" id="UP000297280"/>
    </source>
</evidence>
<dbReference type="Proteomes" id="UP000297280">
    <property type="component" value="Unassembled WGS sequence"/>
</dbReference>
<accession>A0A4Z1L2E2</accession>
<protein>
    <submittedName>
        <fullName evidence="1">Uncharacterized protein</fullName>
    </submittedName>
</protein>
<evidence type="ECO:0000313" key="1">
    <source>
        <dbReference type="EMBL" id="TGO91009.1"/>
    </source>
</evidence>
<sequence>MNVLTTVHRHHENKHYADLHFLGATDIDTSVAERSDPSNSTSPFDNALRDKLRNGDMVVIMDAATDVFVDDIRTRRDEKLQDNEDLTSPFKRYLSSSKIITASASIS</sequence>
<name>A0A4Z1L2E2_9HELO</name>
<gene>
    <name evidence="1" type="ORF">BPOR_0043g00200</name>
</gene>
<organism evidence="1 2">
    <name type="scientific">Botrytis porri</name>
    <dbReference type="NCBI Taxonomy" id="87229"/>
    <lineage>
        <taxon>Eukaryota</taxon>
        <taxon>Fungi</taxon>
        <taxon>Dikarya</taxon>
        <taxon>Ascomycota</taxon>
        <taxon>Pezizomycotina</taxon>
        <taxon>Leotiomycetes</taxon>
        <taxon>Helotiales</taxon>
        <taxon>Sclerotiniaceae</taxon>
        <taxon>Botrytis</taxon>
    </lineage>
</organism>
<proteinExistence type="predicted"/>
<dbReference type="AlphaFoldDB" id="A0A4Z1L2E2"/>